<proteinExistence type="predicted"/>
<evidence type="ECO:0000313" key="1">
    <source>
        <dbReference type="EMBL" id="MPD06740.1"/>
    </source>
</evidence>
<dbReference type="AlphaFoldDB" id="A0A5B7KHN0"/>
<protein>
    <recommendedName>
        <fullName evidence="3">Ig-like domain-containing protein</fullName>
    </recommendedName>
</protein>
<accession>A0A5B7KHN0</accession>
<sequence length="59" mass="6772">MRRYVNNYCAPAEVLEVRVVEGGLAVLPCNLAVDDPRDTVQLILWIKEGVHTPLYRLYE</sequence>
<evidence type="ECO:0000313" key="2">
    <source>
        <dbReference type="Proteomes" id="UP000324222"/>
    </source>
</evidence>
<keyword evidence="2" id="KW-1185">Reference proteome</keyword>
<reference evidence="1 2" key="1">
    <citation type="submission" date="2019-05" db="EMBL/GenBank/DDBJ databases">
        <title>Another draft genome of Portunus trituberculatus and its Hox gene families provides insights of decapod evolution.</title>
        <authorList>
            <person name="Jeong J.-H."/>
            <person name="Song I."/>
            <person name="Kim S."/>
            <person name="Choi T."/>
            <person name="Kim D."/>
            <person name="Ryu S."/>
            <person name="Kim W."/>
        </authorList>
    </citation>
    <scope>NUCLEOTIDE SEQUENCE [LARGE SCALE GENOMIC DNA]</scope>
    <source>
        <tissue evidence="1">Muscle</tissue>
    </source>
</reference>
<gene>
    <name evidence="1" type="ORF">E2C01_102565</name>
</gene>
<organism evidence="1 2">
    <name type="scientific">Portunus trituberculatus</name>
    <name type="common">Swimming crab</name>
    <name type="synonym">Neptunus trituberculatus</name>
    <dbReference type="NCBI Taxonomy" id="210409"/>
    <lineage>
        <taxon>Eukaryota</taxon>
        <taxon>Metazoa</taxon>
        <taxon>Ecdysozoa</taxon>
        <taxon>Arthropoda</taxon>
        <taxon>Crustacea</taxon>
        <taxon>Multicrustacea</taxon>
        <taxon>Malacostraca</taxon>
        <taxon>Eumalacostraca</taxon>
        <taxon>Eucarida</taxon>
        <taxon>Decapoda</taxon>
        <taxon>Pleocyemata</taxon>
        <taxon>Brachyura</taxon>
        <taxon>Eubrachyura</taxon>
        <taxon>Portunoidea</taxon>
        <taxon>Portunidae</taxon>
        <taxon>Portuninae</taxon>
        <taxon>Portunus</taxon>
    </lineage>
</organism>
<dbReference type="EMBL" id="VSRR010152774">
    <property type="protein sequence ID" value="MPD06740.1"/>
    <property type="molecule type" value="Genomic_DNA"/>
</dbReference>
<comment type="caution">
    <text evidence="1">The sequence shown here is derived from an EMBL/GenBank/DDBJ whole genome shotgun (WGS) entry which is preliminary data.</text>
</comment>
<evidence type="ECO:0008006" key="3">
    <source>
        <dbReference type="Google" id="ProtNLM"/>
    </source>
</evidence>
<name>A0A5B7KHN0_PORTR</name>
<dbReference type="Proteomes" id="UP000324222">
    <property type="component" value="Unassembled WGS sequence"/>
</dbReference>